<feature type="transmembrane region" description="Helical" evidence="1">
    <location>
        <begin position="46"/>
        <end position="67"/>
    </location>
</feature>
<sequence>MSAIPSTGVRARHLSLAGVLPRVGTSVAVSGGTVVSLAPSLLPRSAAVQGVLTGILVAALWGSAALIGRLRPRTRQGTTARVVALVAAGAAAVWAVACADRWQNSLRAAMALPSVGAAHWAQVGLWAAAVCLGSAGIVRGLAAAARRLGPTRSTALAVAVAALAWFAAAPGVTSAAAQHFRSTSAVVDPDLTASDHDSLVPWTTLGAEGRRFVAGTSDPRSIRTYVGLDSAPDVDARAALAVRELDRAGGFARGHVVVAVPTGSGWIDGEAARGIERRFGGDVAIVGQQYSYAPSWVTFLVGRTDARESARALFAAVSARVATLPPQERPMVHVYGQSLGSVGGSAILDDAATGTSVCSVLWAGPPAGAVHVADAAVLANSSDPVVWWSPALLTGAPDLTRARVDAPVPQWIPFVSFVQTTVDLAFSLDAPAGHGHRYGADQGLLMPGC</sequence>
<keyword evidence="1" id="KW-1133">Transmembrane helix</keyword>
<dbReference type="Proteomes" id="UP000286208">
    <property type="component" value="Unassembled WGS sequence"/>
</dbReference>
<keyword evidence="5" id="KW-1185">Reference proteome</keyword>
<dbReference type="Pfam" id="PF15420">
    <property type="entry name" value="Abhydrolase_9_N"/>
    <property type="match status" value="1"/>
</dbReference>
<evidence type="ECO:0000313" key="4">
    <source>
        <dbReference type="EMBL" id="RVW11618.1"/>
    </source>
</evidence>
<feature type="transmembrane region" description="Helical" evidence="1">
    <location>
        <begin position="79"/>
        <end position="97"/>
    </location>
</feature>
<comment type="caution">
    <text evidence="4">The sequence shown here is derived from an EMBL/GenBank/DDBJ whole genome shotgun (WGS) entry which is preliminary data.</text>
</comment>
<evidence type="ECO:0008006" key="6">
    <source>
        <dbReference type="Google" id="ProtNLM"/>
    </source>
</evidence>
<feature type="transmembrane region" description="Helical" evidence="1">
    <location>
        <begin position="117"/>
        <end position="142"/>
    </location>
</feature>
<keyword evidence="1" id="KW-0472">Membrane</keyword>
<protein>
    <recommendedName>
        <fullName evidence="6">Alpha/beta-hydrolase catalytic domain-containing protein</fullName>
    </recommendedName>
</protein>
<dbReference type="InterPro" id="IPR027787">
    <property type="entry name" value="Alpha/beta-hydrolase_catalytic"/>
</dbReference>
<feature type="domain" description="Alpha/beta-hydrolase catalytic" evidence="2">
    <location>
        <begin position="376"/>
        <end position="440"/>
    </location>
</feature>
<accession>A0A438BKZ7</accession>
<feature type="domain" description="Alpha/beta-hydrolase N-terminal" evidence="3">
    <location>
        <begin position="37"/>
        <end position="215"/>
    </location>
</feature>
<keyword evidence="1" id="KW-0812">Transmembrane</keyword>
<reference evidence="4 5" key="1">
    <citation type="submission" date="2018-11" db="EMBL/GenBank/DDBJ databases">
        <title>Rhodococcus spongicola sp. nov. and Rhodococcus xishaensis sp. nov. from marine sponges.</title>
        <authorList>
            <person name="Li L."/>
            <person name="Lin H.W."/>
        </authorList>
    </citation>
    <scope>NUCLEOTIDE SEQUENCE [LARGE SCALE GENOMIC DNA]</scope>
    <source>
        <strain evidence="4 5">CCTCC AB2014297</strain>
    </source>
</reference>
<evidence type="ECO:0000259" key="2">
    <source>
        <dbReference type="Pfam" id="PF10081"/>
    </source>
</evidence>
<evidence type="ECO:0000313" key="5">
    <source>
        <dbReference type="Proteomes" id="UP000286208"/>
    </source>
</evidence>
<dbReference type="AlphaFoldDB" id="A0A438BKZ7"/>
<evidence type="ECO:0000256" key="1">
    <source>
        <dbReference type="SAM" id="Phobius"/>
    </source>
</evidence>
<feature type="transmembrane region" description="Helical" evidence="1">
    <location>
        <begin position="154"/>
        <end position="172"/>
    </location>
</feature>
<evidence type="ECO:0000259" key="3">
    <source>
        <dbReference type="Pfam" id="PF15420"/>
    </source>
</evidence>
<dbReference type="EMBL" id="RKLP01000001">
    <property type="protein sequence ID" value="RVW11618.1"/>
    <property type="molecule type" value="Genomic_DNA"/>
</dbReference>
<feature type="domain" description="Alpha/beta-hydrolase catalytic" evidence="2">
    <location>
        <begin position="222"/>
        <end position="368"/>
    </location>
</feature>
<gene>
    <name evidence="4" type="ORF">EGT67_01975</name>
</gene>
<organism evidence="4 5">
    <name type="scientific">Prescottella agglutinans</name>
    <dbReference type="NCBI Taxonomy" id="1644129"/>
    <lineage>
        <taxon>Bacteria</taxon>
        <taxon>Bacillati</taxon>
        <taxon>Actinomycetota</taxon>
        <taxon>Actinomycetes</taxon>
        <taxon>Mycobacteriales</taxon>
        <taxon>Nocardiaceae</taxon>
        <taxon>Prescottella</taxon>
    </lineage>
</organism>
<dbReference type="OrthoDB" id="4397445at2"/>
<dbReference type="InterPro" id="IPR027788">
    <property type="entry name" value="Alpha/beta-hydrolase_N_dom"/>
</dbReference>
<dbReference type="Pfam" id="PF10081">
    <property type="entry name" value="Abhydrolase_9"/>
    <property type="match status" value="2"/>
</dbReference>
<name>A0A438BKZ7_9NOCA</name>
<proteinExistence type="predicted"/>
<dbReference type="RefSeq" id="WP_127914343.1">
    <property type="nucleotide sequence ID" value="NZ_RKLP01000001.1"/>
</dbReference>